<comment type="caution">
    <text evidence="1">The sequence shown here is derived from an EMBL/GenBank/DDBJ whole genome shotgun (WGS) entry which is preliminary data.</text>
</comment>
<dbReference type="RefSeq" id="WP_110311829.1">
    <property type="nucleotide sequence ID" value="NZ_QICL01000025.1"/>
</dbReference>
<name>A0A2V3PM85_9BACT</name>
<sequence length="134" mass="14979">MSDKKETTEISQLAGTEVRFWIPNTEELGVLEGLDPKRSLTLKYKTQDDWAAIKGQPIRAYYMGIREIPNEDGELIKCGVFVTATENFISGQKVLVEAISSLDSKTPVEITYLDKSKNKSTDGSTMRFEVKVLG</sequence>
<evidence type="ECO:0000313" key="1">
    <source>
        <dbReference type="EMBL" id="PXV61208.1"/>
    </source>
</evidence>
<gene>
    <name evidence="1" type="ORF">CLV62_12541</name>
</gene>
<dbReference type="AlphaFoldDB" id="A0A2V3PM85"/>
<keyword evidence="2" id="KW-1185">Reference proteome</keyword>
<reference evidence="1 2" key="1">
    <citation type="submission" date="2018-03" db="EMBL/GenBank/DDBJ databases">
        <title>Genomic Encyclopedia of Archaeal and Bacterial Type Strains, Phase II (KMG-II): from individual species to whole genera.</title>
        <authorList>
            <person name="Goeker M."/>
        </authorList>
    </citation>
    <scope>NUCLEOTIDE SEQUENCE [LARGE SCALE GENOMIC DNA]</scope>
    <source>
        <strain evidence="1 2">DSM 100214</strain>
    </source>
</reference>
<proteinExistence type="predicted"/>
<evidence type="ECO:0000313" key="2">
    <source>
        <dbReference type="Proteomes" id="UP000247973"/>
    </source>
</evidence>
<organism evidence="1 2">
    <name type="scientific">Dysgonomonas alginatilytica</name>
    <dbReference type="NCBI Taxonomy" id="1605892"/>
    <lineage>
        <taxon>Bacteria</taxon>
        <taxon>Pseudomonadati</taxon>
        <taxon>Bacteroidota</taxon>
        <taxon>Bacteroidia</taxon>
        <taxon>Bacteroidales</taxon>
        <taxon>Dysgonomonadaceae</taxon>
        <taxon>Dysgonomonas</taxon>
    </lineage>
</organism>
<accession>A0A2V3PM85</accession>
<dbReference type="Proteomes" id="UP000247973">
    <property type="component" value="Unassembled WGS sequence"/>
</dbReference>
<dbReference type="EMBL" id="QICL01000025">
    <property type="protein sequence ID" value="PXV61208.1"/>
    <property type="molecule type" value="Genomic_DNA"/>
</dbReference>
<dbReference type="OrthoDB" id="1440755at2"/>
<protein>
    <submittedName>
        <fullName evidence="1">Uncharacterized protein</fullName>
    </submittedName>
</protein>